<keyword evidence="3" id="KW-1185">Reference proteome</keyword>
<evidence type="ECO:0000313" key="3">
    <source>
        <dbReference type="Proteomes" id="UP000324233"/>
    </source>
</evidence>
<evidence type="ECO:0000313" key="2">
    <source>
        <dbReference type="EMBL" id="QEH36491.1"/>
    </source>
</evidence>
<accession>A0A5B9W8Z3</accession>
<keyword evidence="1" id="KW-0472">Membrane</keyword>
<reference evidence="2 3" key="1">
    <citation type="submission" date="2019-08" db="EMBL/GenBank/DDBJ databases">
        <title>Deep-cultivation of Planctomycetes and their phenomic and genomic characterization uncovers novel biology.</title>
        <authorList>
            <person name="Wiegand S."/>
            <person name="Jogler M."/>
            <person name="Boedeker C."/>
            <person name="Pinto D."/>
            <person name="Vollmers J."/>
            <person name="Rivas-Marin E."/>
            <person name="Kohn T."/>
            <person name="Peeters S.H."/>
            <person name="Heuer A."/>
            <person name="Rast P."/>
            <person name="Oberbeckmann S."/>
            <person name="Bunk B."/>
            <person name="Jeske O."/>
            <person name="Meyerdierks A."/>
            <person name="Storesund J.E."/>
            <person name="Kallscheuer N."/>
            <person name="Luecker S."/>
            <person name="Lage O.M."/>
            <person name="Pohl T."/>
            <person name="Merkel B.J."/>
            <person name="Hornburger P."/>
            <person name="Mueller R.-W."/>
            <person name="Bruemmer F."/>
            <person name="Labrenz M."/>
            <person name="Spormann A.M."/>
            <person name="Op den Camp H."/>
            <person name="Overmann J."/>
            <person name="Amann R."/>
            <person name="Jetten M.S.M."/>
            <person name="Mascher T."/>
            <person name="Medema M.H."/>
            <person name="Devos D.P."/>
            <person name="Kaster A.-K."/>
            <person name="Ovreas L."/>
            <person name="Rohde M."/>
            <person name="Galperin M.Y."/>
            <person name="Jogler C."/>
        </authorList>
    </citation>
    <scope>NUCLEOTIDE SEQUENCE [LARGE SCALE GENOMIC DNA]</scope>
    <source>
        <strain evidence="2 3">OJF2</strain>
    </source>
</reference>
<evidence type="ECO:0000256" key="1">
    <source>
        <dbReference type="SAM" id="Phobius"/>
    </source>
</evidence>
<organism evidence="2 3">
    <name type="scientific">Aquisphaera giovannonii</name>
    <dbReference type="NCBI Taxonomy" id="406548"/>
    <lineage>
        <taxon>Bacteria</taxon>
        <taxon>Pseudomonadati</taxon>
        <taxon>Planctomycetota</taxon>
        <taxon>Planctomycetia</taxon>
        <taxon>Isosphaerales</taxon>
        <taxon>Isosphaeraceae</taxon>
        <taxon>Aquisphaera</taxon>
    </lineage>
</organism>
<proteinExistence type="predicted"/>
<protein>
    <submittedName>
        <fullName evidence="2">Uncharacterized protein</fullName>
    </submittedName>
</protein>
<dbReference type="AlphaFoldDB" id="A0A5B9W8Z3"/>
<keyword evidence="1" id="KW-1133">Transmembrane helix</keyword>
<feature type="transmembrane region" description="Helical" evidence="1">
    <location>
        <begin position="7"/>
        <end position="27"/>
    </location>
</feature>
<gene>
    <name evidence="2" type="ORF">OJF2_50750</name>
</gene>
<name>A0A5B9W8Z3_9BACT</name>
<dbReference type="KEGG" id="agv:OJF2_50750"/>
<dbReference type="Proteomes" id="UP000324233">
    <property type="component" value="Chromosome"/>
</dbReference>
<dbReference type="RefSeq" id="WP_148596171.1">
    <property type="nucleotide sequence ID" value="NZ_CP042997.1"/>
</dbReference>
<sequence length="98" mass="11391">MTLDAETIRWLLSGFFILCGAIISYLLNREITRVDASLTEQKQRVEGNQQELNDFKLDVAREYVSKIDLEKQLDTHLSPIRDDMREVRGDVKALLQRP</sequence>
<dbReference type="OrthoDB" id="6980452at2"/>
<keyword evidence="1" id="KW-0812">Transmembrane</keyword>
<dbReference type="EMBL" id="CP042997">
    <property type="protein sequence ID" value="QEH36491.1"/>
    <property type="molecule type" value="Genomic_DNA"/>
</dbReference>